<evidence type="ECO:0000256" key="9">
    <source>
        <dbReference type="SAM" id="Phobius"/>
    </source>
</evidence>
<proteinExistence type="predicted"/>
<comment type="pathway">
    <text evidence="4">One-carbon metabolism; methylamine degradation.</text>
</comment>
<comment type="function">
    <text evidence="2">May be required for disulfide bond formation in some proteins.</text>
</comment>
<comment type="function">
    <text evidence="1">May be specifically involved in the processing, transport, and/or maturation of the MADH beta-subunit.</text>
</comment>
<gene>
    <name evidence="11" type="ORF">SAMN06295920_12211</name>
</gene>
<sequence>MNGMFLAAFALQWVVIVAMGLLMLGLFRQVGMLHERLGPVGALTLSGGSKVGEVAPSFDLPSLTGGEVRIGGVAADGRSTLLFFVSPTCPMCKSMLPVLLSIARENADTTRLVFASDGDEPAQMKMIVQQKLADHPFVLSTDLGRTHGVGKLPYAVLLGADGTVASKGLVNNREHVESLFEAQRTGIASIQEYAARRDAQRVHTGAAK</sequence>
<dbReference type="Proteomes" id="UP000189818">
    <property type="component" value="Unassembled WGS sequence"/>
</dbReference>
<accession>A0A1T5GWJ6</accession>
<evidence type="ECO:0000256" key="7">
    <source>
        <dbReference type="ARBA" id="ARBA00022989"/>
    </source>
</evidence>
<dbReference type="InterPro" id="IPR013478">
    <property type="entry name" value="MeN_DH_accessory"/>
</dbReference>
<dbReference type="SUPFAM" id="SSF52833">
    <property type="entry name" value="Thioredoxin-like"/>
    <property type="match status" value="1"/>
</dbReference>
<evidence type="ECO:0000256" key="1">
    <source>
        <dbReference type="ARBA" id="ARBA00003475"/>
    </source>
</evidence>
<protein>
    <recommendedName>
        <fullName evidence="5">Methylamine utilization protein MauD</fullName>
    </recommendedName>
</protein>
<evidence type="ECO:0000256" key="2">
    <source>
        <dbReference type="ARBA" id="ARBA00003565"/>
    </source>
</evidence>
<dbReference type="PROSITE" id="PS51352">
    <property type="entry name" value="THIOREDOXIN_2"/>
    <property type="match status" value="1"/>
</dbReference>
<dbReference type="Pfam" id="PF13905">
    <property type="entry name" value="Thioredoxin_8"/>
    <property type="match status" value="1"/>
</dbReference>
<name>A0A1T5GWJ6_9SPHN</name>
<evidence type="ECO:0000256" key="8">
    <source>
        <dbReference type="ARBA" id="ARBA00023136"/>
    </source>
</evidence>
<dbReference type="GO" id="GO:0016020">
    <property type="term" value="C:membrane"/>
    <property type="evidence" value="ECO:0007669"/>
    <property type="project" value="UniProtKB-SubCell"/>
</dbReference>
<dbReference type="NCBIfam" id="TIGR02661">
    <property type="entry name" value="MauD"/>
    <property type="match status" value="1"/>
</dbReference>
<dbReference type="InterPro" id="IPR013766">
    <property type="entry name" value="Thioredoxin_domain"/>
</dbReference>
<dbReference type="OrthoDB" id="462848at2"/>
<evidence type="ECO:0000256" key="6">
    <source>
        <dbReference type="ARBA" id="ARBA00022692"/>
    </source>
</evidence>
<dbReference type="InterPro" id="IPR012336">
    <property type="entry name" value="Thioredoxin-like_fold"/>
</dbReference>
<dbReference type="Gene3D" id="3.40.30.10">
    <property type="entry name" value="Glutaredoxin"/>
    <property type="match status" value="1"/>
</dbReference>
<dbReference type="STRING" id="439228.SAMN06295920_12211"/>
<feature type="domain" description="Thioredoxin" evidence="10">
    <location>
        <begin position="49"/>
        <end position="185"/>
    </location>
</feature>
<dbReference type="AlphaFoldDB" id="A0A1T5GWJ6"/>
<dbReference type="GO" id="GO:0030416">
    <property type="term" value="P:methylamine metabolic process"/>
    <property type="evidence" value="ECO:0007669"/>
    <property type="project" value="InterPro"/>
</dbReference>
<keyword evidence="6 9" id="KW-0812">Transmembrane</keyword>
<evidence type="ECO:0000256" key="5">
    <source>
        <dbReference type="ARBA" id="ARBA00019076"/>
    </source>
</evidence>
<evidence type="ECO:0000259" key="10">
    <source>
        <dbReference type="PROSITE" id="PS51352"/>
    </source>
</evidence>
<dbReference type="InterPro" id="IPR036249">
    <property type="entry name" value="Thioredoxin-like_sf"/>
</dbReference>
<evidence type="ECO:0000313" key="11">
    <source>
        <dbReference type="EMBL" id="SKC12738.1"/>
    </source>
</evidence>
<evidence type="ECO:0000256" key="3">
    <source>
        <dbReference type="ARBA" id="ARBA00004167"/>
    </source>
</evidence>
<comment type="subcellular location">
    <subcellularLocation>
        <location evidence="3">Membrane</location>
        <topology evidence="3">Single-pass membrane protein</topology>
    </subcellularLocation>
</comment>
<keyword evidence="7 9" id="KW-1133">Transmembrane helix</keyword>
<reference evidence="12" key="1">
    <citation type="submission" date="2017-02" db="EMBL/GenBank/DDBJ databases">
        <authorList>
            <person name="Varghese N."/>
            <person name="Submissions S."/>
        </authorList>
    </citation>
    <scope>NUCLEOTIDE SEQUENCE [LARGE SCALE GENOMIC DNA]</scope>
    <source>
        <strain evidence="12">UM2</strain>
    </source>
</reference>
<evidence type="ECO:0000313" key="12">
    <source>
        <dbReference type="Proteomes" id="UP000189818"/>
    </source>
</evidence>
<organism evidence="11 12">
    <name type="scientific">Rhizorhabdus histidinilytica</name>
    <dbReference type="NCBI Taxonomy" id="439228"/>
    <lineage>
        <taxon>Bacteria</taxon>
        <taxon>Pseudomonadati</taxon>
        <taxon>Pseudomonadota</taxon>
        <taxon>Alphaproteobacteria</taxon>
        <taxon>Sphingomonadales</taxon>
        <taxon>Sphingomonadaceae</taxon>
        <taxon>Rhizorhabdus</taxon>
    </lineage>
</organism>
<feature type="transmembrane region" description="Helical" evidence="9">
    <location>
        <begin position="6"/>
        <end position="27"/>
    </location>
</feature>
<dbReference type="RefSeq" id="WP_079651042.1">
    <property type="nucleotide sequence ID" value="NZ_FUYM01000022.1"/>
</dbReference>
<dbReference type="UniPathway" id="UPA00895"/>
<evidence type="ECO:0000256" key="4">
    <source>
        <dbReference type="ARBA" id="ARBA00004856"/>
    </source>
</evidence>
<keyword evidence="8 9" id="KW-0472">Membrane</keyword>
<dbReference type="EMBL" id="FUYM01000022">
    <property type="protein sequence ID" value="SKC12738.1"/>
    <property type="molecule type" value="Genomic_DNA"/>
</dbReference>
<keyword evidence="12" id="KW-1185">Reference proteome</keyword>